<dbReference type="NCBIfam" id="TIGR01525">
    <property type="entry name" value="ATPase-IB_hvy"/>
    <property type="match status" value="1"/>
</dbReference>
<dbReference type="GO" id="GO:0005886">
    <property type="term" value="C:plasma membrane"/>
    <property type="evidence" value="ECO:0007669"/>
    <property type="project" value="UniProtKB-SubCell"/>
</dbReference>
<evidence type="ECO:0000259" key="13">
    <source>
        <dbReference type="Pfam" id="PF00122"/>
    </source>
</evidence>
<dbReference type="GO" id="GO:0016887">
    <property type="term" value="F:ATP hydrolysis activity"/>
    <property type="evidence" value="ECO:0007669"/>
    <property type="project" value="InterPro"/>
</dbReference>
<dbReference type="NCBIfam" id="TIGR01494">
    <property type="entry name" value="ATPase_P-type"/>
    <property type="match status" value="1"/>
</dbReference>
<comment type="similarity">
    <text evidence="2 11">Belongs to the cation transport ATPase (P-type) (TC 3.A.3) family. Type IB subfamily.</text>
</comment>
<dbReference type="GO" id="GO:0019829">
    <property type="term" value="F:ATPase-coupled monoatomic cation transmembrane transporter activity"/>
    <property type="evidence" value="ECO:0007669"/>
    <property type="project" value="InterPro"/>
</dbReference>
<sequence length="870" mass="91775">MSNKLELDLPLVLPEVPDVADACVQRLLRTLGAKSGVDKVHVLPATQSGAAKLCIHFDPVALTLERVREMVRAAGAQITGQFGHVYWQVQGITHERRARTVGETIGAMDGVLEADASATGSIRVEYDRERITERDILAQLAILKVQRVGTSTGVLATNSPSAGRSNHQHMGGEQGRHDHGDHSHDHRSDTQDRRDGHEHSHGSGADQNSSAAHGPGDGHDHGHAEFLGPNTELIFALSCGAVLVAGFAVEKLLPGVPTWVPTVCYVIAYVFGGFFTLREAIDNLKLRKFEIDTLMLVAAAGAAALGEFAEGALLLFLFSLGHALEHYAMGRAKRAIEALAKLAPESATVRREGQMVEIPVEELELGDVAIVRPNERLPADGFVVKGNSSINQAPVTGESIPVDKLPVTDVAAARSRPDAVEASSRVFAGTINGAGAIEIEVTRRSNETALAKVVKMVSEAETQKSPTQRFTDKFERVFVPVVLLLAFILLFAWVVVDEPFRDSFYRAMAVLVAASPCALAIATPSAVLSGVARAARSGVLVKGGAPLENLGSLKAIAFDKTGTLTEGRPRITDVVPAQGVAEEDLLAVAVAVESMSDHPLAQAIVKDGRERLGDRQLPSAGDLKSLTGKGVEARVGDEPVWIGKAEMFGKDGIPALGSGVLEAIAKLREGGRTTMVVRQGERDLGAIGLMDTPRAAAKEALRKLHALGISRMIMISGDHQKVADAIAQDVGLDEAWGDLMPEDKVASIKKLAGEDKVAMVGDGVNDAPAMASATVGIAMGAAGSDVALETADVALMADDLANLPFAVGLSRHTRGVIRQNVFVSLGVVAFLVPATILGLGIGPAVAVHEGSTLLVVFNALRLLAYRDSAK</sequence>
<dbReference type="Pfam" id="PF00122">
    <property type="entry name" value="E1-E2_ATPase"/>
    <property type="match status" value="1"/>
</dbReference>
<feature type="transmembrane region" description="Helical" evidence="11">
    <location>
        <begin position="259"/>
        <end position="277"/>
    </location>
</feature>
<dbReference type="InterPro" id="IPR051949">
    <property type="entry name" value="Cation_Transport_ATPase"/>
</dbReference>
<evidence type="ECO:0000256" key="9">
    <source>
        <dbReference type="ARBA" id="ARBA00022989"/>
    </source>
</evidence>
<evidence type="ECO:0000256" key="1">
    <source>
        <dbReference type="ARBA" id="ARBA00004141"/>
    </source>
</evidence>
<feature type="transmembrane region" description="Helical" evidence="11">
    <location>
        <begin position="477"/>
        <end position="496"/>
    </location>
</feature>
<proteinExistence type="inferred from homology"/>
<dbReference type="InterPro" id="IPR008250">
    <property type="entry name" value="ATPase_P-typ_transduc_dom_A_sf"/>
</dbReference>
<dbReference type="InterPro" id="IPR023299">
    <property type="entry name" value="ATPase_P-typ_cyto_dom_N"/>
</dbReference>
<dbReference type="InterPro" id="IPR023214">
    <property type="entry name" value="HAD_sf"/>
</dbReference>
<dbReference type="Gene3D" id="2.70.150.10">
    <property type="entry name" value="Calcium-transporting ATPase, cytoplasmic transduction domain A"/>
    <property type="match status" value="1"/>
</dbReference>
<dbReference type="InterPro" id="IPR044492">
    <property type="entry name" value="P_typ_ATPase_HD_dom"/>
</dbReference>
<dbReference type="SFLD" id="SFLDF00027">
    <property type="entry name" value="p-type_atpase"/>
    <property type="match status" value="1"/>
</dbReference>
<dbReference type="SFLD" id="SFLDS00003">
    <property type="entry name" value="Haloacid_Dehalogenase"/>
    <property type="match status" value="1"/>
</dbReference>
<dbReference type="InterPro" id="IPR027256">
    <property type="entry name" value="P-typ_ATPase_IB"/>
</dbReference>
<dbReference type="SFLD" id="SFLDG00002">
    <property type="entry name" value="C1.7:_P-type_atpase_like"/>
    <property type="match status" value="1"/>
</dbReference>
<dbReference type="EMBL" id="QFPP01000116">
    <property type="protein sequence ID" value="PZQ74733.1"/>
    <property type="molecule type" value="Genomic_DNA"/>
</dbReference>
<feature type="transmembrane region" description="Helical" evidence="11">
    <location>
        <begin position="821"/>
        <end position="839"/>
    </location>
</feature>
<dbReference type="PANTHER" id="PTHR43079:SF1">
    <property type="entry name" value="CADMIUM_ZINC-TRANSPORTING ATPASE HMA1, CHLOROPLASTIC-RELATED"/>
    <property type="match status" value="1"/>
</dbReference>
<dbReference type="AlphaFoldDB" id="A0A2W5S4V1"/>
<name>A0A2W5S4V1_VARPD</name>
<evidence type="ECO:0000256" key="5">
    <source>
        <dbReference type="ARBA" id="ARBA00022741"/>
    </source>
</evidence>
<reference evidence="14 15" key="1">
    <citation type="submission" date="2017-08" db="EMBL/GenBank/DDBJ databases">
        <title>Infants hospitalized years apart are colonized by the same room-sourced microbial strains.</title>
        <authorList>
            <person name="Brooks B."/>
            <person name="Olm M.R."/>
            <person name="Firek B.A."/>
            <person name="Baker R."/>
            <person name="Thomas B.C."/>
            <person name="Morowitz M.J."/>
            <person name="Banfield J.F."/>
        </authorList>
    </citation>
    <scope>NUCLEOTIDE SEQUENCE [LARGE SCALE GENOMIC DNA]</scope>
    <source>
        <strain evidence="14">S2_005_003_R2_41</strain>
    </source>
</reference>
<dbReference type="PANTHER" id="PTHR43079">
    <property type="entry name" value="PROBABLE CADMIUM/ZINC-TRANSPORTING ATPASE HMA1"/>
    <property type="match status" value="1"/>
</dbReference>
<evidence type="ECO:0000256" key="4">
    <source>
        <dbReference type="ARBA" id="ARBA00022723"/>
    </source>
</evidence>
<evidence type="ECO:0000256" key="8">
    <source>
        <dbReference type="ARBA" id="ARBA00022967"/>
    </source>
</evidence>
<dbReference type="InterPro" id="IPR036412">
    <property type="entry name" value="HAD-like_sf"/>
</dbReference>
<feature type="domain" description="P-type ATPase A" evidence="13">
    <location>
        <begin position="341"/>
        <end position="457"/>
    </location>
</feature>
<keyword evidence="8" id="KW-1278">Translocase</keyword>
<dbReference type="SUPFAM" id="SSF56784">
    <property type="entry name" value="HAD-like"/>
    <property type="match status" value="1"/>
</dbReference>
<evidence type="ECO:0000313" key="14">
    <source>
        <dbReference type="EMBL" id="PZQ74733.1"/>
    </source>
</evidence>
<feature type="compositionally biased region" description="Basic and acidic residues" evidence="12">
    <location>
        <begin position="174"/>
        <end position="201"/>
    </location>
</feature>
<dbReference type="CDD" id="cd07551">
    <property type="entry name" value="P-type_ATPase_HM_ZosA_PfeT-like"/>
    <property type="match status" value="1"/>
</dbReference>
<dbReference type="InterPro" id="IPR023298">
    <property type="entry name" value="ATPase_P-typ_TM_dom_sf"/>
</dbReference>
<keyword evidence="9 11" id="KW-1133">Transmembrane helix</keyword>
<evidence type="ECO:0000256" key="10">
    <source>
        <dbReference type="ARBA" id="ARBA00023136"/>
    </source>
</evidence>
<organism evidence="14 15">
    <name type="scientific">Variovorax paradoxus</name>
    <dbReference type="NCBI Taxonomy" id="34073"/>
    <lineage>
        <taxon>Bacteria</taxon>
        <taxon>Pseudomonadati</taxon>
        <taxon>Pseudomonadota</taxon>
        <taxon>Betaproteobacteria</taxon>
        <taxon>Burkholderiales</taxon>
        <taxon>Comamonadaceae</taxon>
        <taxon>Variovorax</taxon>
    </lineage>
</organism>
<feature type="transmembrane region" description="Helical" evidence="11">
    <location>
        <begin position="508"/>
        <end position="532"/>
    </location>
</feature>
<dbReference type="GO" id="GO:0015662">
    <property type="term" value="F:P-type ion transporter activity"/>
    <property type="evidence" value="ECO:0007669"/>
    <property type="project" value="UniProtKB-ARBA"/>
</dbReference>
<accession>A0A2W5S4V1</accession>
<evidence type="ECO:0000313" key="15">
    <source>
        <dbReference type="Proteomes" id="UP000249135"/>
    </source>
</evidence>
<dbReference type="Proteomes" id="UP000249135">
    <property type="component" value="Unassembled WGS sequence"/>
</dbReference>
<dbReference type="InterPro" id="IPR001757">
    <property type="entry name" value="P_typ_ATPase"/>
</dbReference>
<gene>
    <name evidence="14" type="ORF">DI563_11515</name>
</gene>
<dbReference type="PRINTS" id="PR00941">
    <property type="entry name" value="CDATPASE"/>
</dbReference>
<dbReference type="SUPFAM" id="SSF81653">
    <property type="entry name" value="Calcium ATPase, transduction domain A"/>
    <property type="match status" value="1"/>
</dbReference>
<keyword evidence="6 11" id="KW-0067">ATP-binding</keyword>
<protein>
    <submittedName>
        <fullName evidence="14">Heavy metal translocating P-type ATPase</fullName>
    </submittedName>
</protein>
<evidence type="ECO:0000256" key="2">
    <source>
        <dbReference type="ARBA" id="ARBA00006024"/>
    </source>
</evidence>
<dbReference type="Gene3D" id="3.30.70.100">
    <property type="match status" value="2"/>
</dbReference>
<keyword evidence="7" id="KW-0460">Magnesium</keyword>
<dbReference type="Gene3D" id="3.40.1110.10">
    <property type="entry name" value="Calcium-transporting ATPase, cytoplasmic domain N"/>
    <property type="match status" value="1"/>
</dbReference>
<evidence type="ECO:0000256" key="6">
    <source>
        <dbReference type="ARBA" id="ARBA00022840"/>
    </source>
</evidence>
<dbReference type="PRINTS" id="PR00119">
    <property type="entry name" value="CATATPASE"/>
</dbReference>
<keyword evidence="10 11" id="KW-0472">Membrane</keyword>
<keyword evidence="5 11" id="KW-0547">Nucleotide-binding</keyword>
<dbReference type="GO" id="GO:0005524">
    <property type="term" value="F:ATP binding"/>
    <property type="evidence" value="ECO:0007669"/>
    <property type="project" value="UniProtKB-UniRule"/>
</dbReference>
<dbReference type="PROSITE" id="PS00154">
    <property type="entry name" value="ATPASE_E1_E2"/>
    <property type="match status" value="1"/>
</dbReference>
<dbReference type="GO" id="GO:0046872">
    <property type="term" value="F:metal ion binding"/>
    <property type="evidence" value="ECO:0007669"/>
    <property type="project" value="UniProtKB-KW"/>
</dbReference>
<comment type="caution">
    <text evidence="14">The sequence shown here is derived from an EMBL/GenBank/DDBJ whole genome shotgun (WGS) entry which is preliminary data.</text>
</comment>
<dbReference type="InterPro" id="IPR018303">
    <property type="entry name" value="ATPase_P-typ_P_site"/>
</dbReference>
<evidence type="ECO:0000256" key="3">
    <source>
        <dbReference type="ARBA" id="ARBA00022692"/>
    </source>
</evidence>
<keyword evidence="3 11" id="KW-0812">Transmembrane</keyword>
<dbReference type="GO" id="GO:0030001">
    <property type="term" value="P:metal ion transport"/>
    <property type="evidence" value="ECO:0007669"/>
    <property type="project" value="UniProtKB-ARBA"/>
</dbReference>
<dbReference type="Gene3D" id="1.20.1110.10">
    <property type="entry name" value="Calcium-transporting ATPase, transmembrane domain"/>
    <property type="match status" value="1"/>
</dbReference>
<keyword evidence="11" id="KW-1003">Cell membrane</keyword>
<dbReference type="Gene3D" id="3.40.50.1000">
    <property type="entry name" value="HAD superfamily/HAD-like"/>
    <property type="match status" value="1"/>
</dbReference>
<evidence type="ECO:0000256" key="7">
    <source>
        <dbReference type="ARBA" id="ARBA00022842"/>
    </source>
</evidence>
<feature type="compositionally biased region" description="Polar residues" evidence="12">
    <location>
        <begin position="154"/>
        <end position="165"/>
    </location>
</feature>
<dbReference type="Pfam" id="PF00702">
    <property type="entry name" value="Hydrolase"/>
    <property type="match status" value="1"/>
</dbReference>
<dbReference type="InterPro" id="IPR059000">
    <property type="entry name" value="ATPase_P-type_domA"/>
</dbReference>
<keyword evidence="4 11" id="KW-0479">Metal-binding</keyword>
<evidence type="ECO:0000256" key="11">
    <source>
        <dbReference type="RuleBase" id="RU362081"/>
    </source>
</evidence>
<evidence type="ECO:0000256" key="12">
    <source>
        <dbReference type="SAM" id="MobiDB-lite"/>
    </source>
</evidence>
<comment type="subcellular location">
    <subcellularLocation>
        <location evidence="11">Cell membrane</location>
    </subcellularLocation>
    <subcellularLocation>
        <location evidence="1">Membrane</location>
        <topology evidence="1">Multi-pass membrane protein</topology>
    </subcellularLocation>
</comment>
<dbReference type="SUPFAM" id="SSF81665">
    <property type="entry name" value="Calcium ATPase, transmembrane domain M"/>
    <property type="match status" value="1"/>
</dbReference>
<feature type="region of interest" description="Disordered" evidence="12">
    <location>
        <begin position="154"/>
        <end position="223"/>
    </location>
</feature>